<dbReference type="SMART" id="SM00320">
    <property type="entry name" value="WD40"/>
    <property type="match status" value="1"/>
</dbReference>
<keyword evidence="2" id="KW-1185">Reference proteome</keyword>
<dbReference type="Proteomes" id="UP001178507">
    <property type="component" value="Unassembled WGS sequence"/>
</dbReference>
<dbReference type="InterPro" id="IPR015943">
    <property type="entry name" value="WD40/YVTN_repeat-like_dom_sf"/>
</dbReference>
<evidence type="ECO:0000313" key="2">
    <source>
        <dbReference type="Proteomes" id="UP001178507"/>
    </source>
</evidence>
<accession>A0AA36J4R0</accession>
<dbReference type="Gene3D" id="2.130.10.10">
    <property type="entry name" value="YVTN repeat-like/Quinoprotein amine dehydrogenase"/>
    <property type="match status" value="1"/>
</dbReference>
<dbReference type="InterPro" id="IPR036322">
    <property type="entry name" value="WD40_repeat_dom_sf"/>
</dbReference>
<name>A0AA36J4R0_9DINO</name>
<dbReference type="AlphaFoldDB" id="A0AA36J4R0"/>
<comment type="caution">
    <text evidence="1">The sequence shown here is derived from an EMBL/GenBank/DDBJ whole genome shotgun (WGS) entry which is preliminary data.</text>
</comment>
<organism evidence="1 2">
    <name type="scientific">Effrenium voratum</name>
    <dbReference type="NCBI Taxonomy" id="2562239"/>
    <lineage>
        <taxon>Eukaryota</taxon>
        <taxon>Sar</taxon>
        <taxon>Alveolata</taxon>
        <taxon>Dinophyceae</taxon>
        <taxon>Suessiales</taxon>
        <taxon>Symbiodiniaceae</taxon>
        <taxon>Effrenium</taxon>
    </lineage>
</organism>
<dbReference type="SUPFAM" id="SSF50978">
    <property type="entry name" value="WD40 repeat-like"/>
    <property type="match status" value="1"/>
</dbReference>
<evidence type="ECO:0000313" key="1">
    <source>
        <dbReference type="EMBL" id="CAJ1399057.1"/>
    </source>
</evidence>
<dbReference type="InterPro" id="IPR001680">
    <property type="entry name" value="WD40_rpt"/>
</dbReference>
<proteinExistence type="predicted"/>
<dbReference type="EMBL" id="CAUJNA010003322">
    <property type="protein sequence ID" value="CAJ1399057.1"/>
    <property type="molecule type" value="Genomic_DNA"/>
</dbReference>
<sequence length="95" mass="10566">MAWQVHLFDVAQGKKVKVFKDSHTDVVNHVCFHPQTGQLFTAAEDNLVVVLDAEKPRGDKAMCWKPSGWLMKFSQKKPCPNGARRGEAEANALCA</sequence>
<reference evidence="1" key="1">
    <citation type="submission" date="2023-08" db="EMBL/GenBank/DDBJ databases">
        <authorList>
            <person name="Chen Y."/>
            <person name="Shah S."/>
            <person name="Dougan E. K."/>
            <person name="Thang M."/>
            <person name="Chan C."/>
        </authorList>
    </citation>
    <scope>NUCLEOTIDE SEQUENCE</scope>
</reference>
<gene>
    <name evidence="1" type="ORF">EVOR1521_LOCUS22666</name>
</gene>
<protein>
    <submittedName>
        <fullName evidence="1">Uncharacterized protein</fullName>
    </submittedName>
</protein>